<dbReference type="PANTHER" id="PTHR11434">
    <property type="entry name" value="NADH-UBIQUINONE OXIDOREDUCTASE SUBUNIT ND4L"/>
    <property type="match status" value="1"/>
</dbReference>
<dbReference type="InterPro" id="IPR001133">
    <property type="entry name" value="NADH_UbQ_OxRdtase_chain4L/K"/>
</dbReference>
<dbReference type="GO" id="GO:0050136">
    <property type="term" value="F:NADH dehydrogenase (quinone) (non-electrogenic) activity"/>
    <property type="evidence" value="ECO:0007669"/>
    <property type="project" value="UniProtKB-UniRule"/>
</dbReference>
<organism evidence="11 12">
    <name type="scientific">Ktedonospora formicarum</name>
    <dbReference type="NCBI Taxonomy" id="2778364"/>
    <lineage>
        <taxon>Bacteria</taxon>
        <taxon>Bacillati</taxon>
        <taxon>Chloroflexota</taxon>
        <taxon>Ktedonobacteria</taxon>
        <taxon>Ktedonobacterales</taxon>
        <taxon>Ktedonobacteraceae</taxon>
        <taxon>Ktedonospora</taxon>
    </lineage>
</organism>
<dbReference type="AlphaFoldDB" id="A0A8J3I2Q3"/>
<keyword evidence="6 10" id="KW-1278">Translocase</keyword>
<reference evidence="11" key="1">
    <citation type="submission" date="2020-10" db="EMBL/GenBank/DDBJ databases">
        <title>Taxonomic study of unclassified bacteria belonging to the class Ktedonobacteria.</title>
        <authorList>
            <person name="Yabe S."/>
            <person name="Wang C.M."/>
            <person name="Zheng Y."/>
            <person name="Sakai Y."/>
            <person name="Cavaletti L."/>
            <person name="Monciardini P."/>
            <person name="Donadio S."/>
        </authorList>
    </citation>
    <scope>NUCLEOTIDE SEQUENCE</scope>
    <source>
        <strain evidence="11">SOSP1-1</strain>
    </source>
</reference>
<dbReference type="Proteomes" id="UP000612362">
    <property type="component" value="Unassembled WGS sequence"/>
</dbReference>
<dbReference type="FunFam" id="1.10.287.3510:FF:000001">
    <property type="entry name" value="NADH-quinone oxidoreductase subunit K"/>
    <property type="match status" value="1"/>
</dbReference>
<comment type="subcellular location">
    <subcellularLocation>
        <location evidence="10">Cell membrane</location>
        <topology evidence="10">Multi-pass membrane protein</topology>
    </subcellularLocation>
    <subcellularLocation>
        <location evidence="1">Membrane</location>
        <topology evidence="1">Multi-pass membrane protein</topology>
    </subcellularLocation>
</comment>
<keyword evidence="10" id="KW-1003">Cell membrane</keyword>
<dbReference type="GO" id="GO:0005886">
    <property type="term" value="C:plasma membrane"/>
    <property type="evidence" value="ECO:0007669"/>
    <property type="project" value="UniProtKB-SubCell"/>
</dbReference>
<comment type="subunit">
    <text evidence="10">NDH-1 is composed of 14 different subunits. Subunits NuoA, H, J, K, L, M, N constitute the membrane sector of the complex.</text>
</comment>
<accession>A0A8J3I2Q3</accession>
<comment type="caution">
    <text evidence="11">The sequence shown here is derived from an EMBL/GenBank/DDBJ whole genome shotgun (WGS) entry which is preliminary data.</text>
</comment>
<evidence type="ECO:0000313" key="11">
    <source>
        <dbReference type="EMBL" id="GHO44389.1"/>
    </source>
</evidence>
<feature type="transmembrane region" description="Helical" evidence="10">
    <location>
        <begin position="12"/>
        <end position="32"/>
    </location>
</feature>
<evidence type="ECO:0000256" key="5">
    <source>
        <dbReference type="ARBA" id="ARBA00022719"/>
    </source>
</evidence>
<keyword evidence="10" id="KW-0830">Ubiquinone</keyword>
<proteinExistence type="inferred from homology"/>
<evidence type="ECO:0000313" key="12">
    <source>
        <dbReference type="Proteomes" id="UP000612362"/>
    </source>
</evidence>
<sequence>MHMPDVSTLPALSAYLIVSAILFSIGVVGVLIRRNPLVIFMSIELMLNAVNLSLVAFSTFLDSADGQMFVFLVLTVAAAEVVVGLALIVSIFRTRRNIDVDEMNMLRG</sequence>
<dbReference type="GO" id="GO:0048038">
    <property type="term" value="F:quinone binding"/>
    <property type="evidence" value="ECO:0007669"/>
    <property type="project" value="UniProtKB-KW"/>
</dbReference>
<evidence type="ECO:0000256" key="1">
    <source>
        <dbReference type="ARBA" id="ARBA00004141"/>
    </source>
</evidence>
<keyword evidence="7 10" id="KW-1133">Transmembrane helix</keyword>
<dbReference type="Gene3D" id="1.10.287.3510">
    <property type="match status" value="1"/>
</dbReference>
<evidence type="ECO:0000256" key="4">
    <source>
        <dbReference type="ARBA" id="ARBA00022692"/>
    </source>
</evidence>
<keyword evidence="5 10" id="KW-0874">Quinone</keyword>
<evidence type="ECO:0000256" key="7">
    <source>
        <dbReference type="ARBA" id="ARBA00022989"/>
    </source>
</evidence>
<dbReference type="GO" id="GO:0030964">
    <property type="term" value="C:NADH dehydrogenase complex"/>
    <property type="evidence" value="ECO:0007669"/>
    <property type="project" value="TreeGrafter"/>
</dbReference>
<feature type="transmembrane region" description="Helical" evidence="10">
    <location>
        <begin position="69"/>
        <end position="92"/>
    </location>
</feature>
<feature type="transmembrane region" description="Helical" evidence="10">
    <location>
        <begin position="37"/>
        <end position="57"/>
    </location>
</feature>
<evidence type="ECO:0000256" key="8">
    <source>
        <dbReference type="ARBA" id="ARBA00023027"/>
    </source>
</evidence>
<evidence type="ECO:0000256" key="6">
    <source>
        <dbReference type="ARBA" id="ARBA00022967"/>
    </source>
</evidence>
<protein>
    <recommendedName>
        <fullName evidence="10">NADH-quinone oxidoreductase subunit K</fullName>
        <ecNumber evidence="10">7.1.1.-</ecNumber>
    </recommendedName>
    <alternativeName>
        <fullName evidence="10">NADH dehydrogenase I subunit K</fullName>
    </alternativeName>
    <alternativeName>
        <fullName evidence="10">NDH-1 subunit K</fullName>
    </alternativeName>
</protein>
<comment type="similarity">
    <text evidence="2 10">Belongs to the complex I subunit 4L family.</text>
</comment>
<keyword evidence="8 10" id="KW-0520">NAD</keyword>
<dbReference type="GO" id="GO:0042773">
    <property type="term" value="P:ATP synthesis coupled electron transport"/>
    <property type="evidence" value="ECO:0007669"/>
    <property type="project" value="InterPro"/>
</dbReference>
<comment type="function">
    <text evidence="10">NDH-1 shuttles electrons from NADH, via FMN and iron-sulfur (Fe-S) centers, to quinones in the respiratory chain. The immediate electron acceptor for the enzyme in this species is believed to be ubiquinone. Couples the redox reaction to proton translocation (for every two electrons transferred, four hydrogen ions are translocated across the cytoplasmic membrane), and thus conserves the redox energy in a proton gradient.</text>
</comment>
<gene>
    <name evidence="11" type="primary">nuoK_2</name>
    <name evidence="10" type="synonym">nuoK</name>
    <name evidence="11" type="ORF">KSX_25520</name>
</gene>
<keyword evidence="12" id="KW-1185">Reference proteome</keyword>
<dbReference type="InterPro" id="IPR039428">
    <property type="entry name" value="NUOK/Mnh_C1-like"/>
</dbReference>
<name>A0A8J3I2Q3_9CHLR</name>
<dbReference type="NCBIfam" id="NF004321">
    <property type="entry name" value="PRK05715.1-3"/>
    <property type="match status" value="1"/>
</dbReference>
<keyword evidence="3 10" id="KW-0813">Transport</keyword>
<keyword evidence="4 10" id="KW-0812">Transmembrane</keyword>
<dbReference type="NCBIfam" id="NF004320">
    <property type="entry name" value="PRK05715.1-2"/>
    <property type="match status" value="1"/>
</dbReference>
<comment type="catalytic activity">
    <reaction evidence="10">
        <text>a quinone + NADH + 5 H(+)(in) = a quinol + NAD(+) + 4 H(+)(out)</text>
        <dbReference type="Rhea" id="RHEA:57888"/>
        <dbReference type="ChEBI" id="CHEBI:15378"/>
        <dbReference type="ChEBI" id="CHEBI:24646"/>
        <dbReference type="ChEBI" id="CHEBI:57540"/>
        <dbReference type="ChEBI" id="CHEBI:57945"/>
        <dbReference type="ChEBI" id="CHEBI:132124"/>
    </reaction>
</comment>
<evidence type="ECO:0000256" key="3">
    <source>
        <dbReference type="ARBA" id="ARBA00022448"/>
    </source>
</evidence>
<dbReference type="EMBL" id="BNJF01000001">
    <property type="protein sequence ID" value="GHO44389.1"/>
    <property type="molecule type" value="Genomic_DNA"/>
</dbReference>
<evidence type="ECO:0000256" key="9">
    <source>
        <dbReference type="ARBA" id="ARBA00023136"/>
    </source>
</evidence>
<dbReference type="Pfam" id="PF00420">
    <property type="entry name" value="Oxidored_q2"/>
    <property type="match status" value="1"/>
</dbReference>
<dbReference type="HAMAP" id="MF_01456">
    <property type="entry name" value="NDH1_NuoK"/>
    <property type="match status" value="1"/>
</dbReference>
<evidence type="ECO:0000256" key="10">
    <source>
        <dbReference type="HAMAP-Rule" id="MF_01456"/>
    </source>
</evidence>
<dbReference type="NCBIfam" id="NF004323">
    <property type="entry name" value="PRK05715.1-5"/>
    <property type="match status" value="1"/>
</dbReference>
<evidence type="ECO:0000256" key="2">
    <source>
        <dbReference type="ARBA" id="ARBA00010519"/>
    </source>
</evidence>
<dbReference type="EC" id="7.1.1.-" evidence="10"/>
<dbReference type="PANTHER" id="PTHR11434:SF21">
    <property type="entry name" value="NADH DEHYDROGENASE SUBUNIT 4L-RELATED"/>
    <property type="match status" value="1"/>
</dbReference>
<keyword evidence="9 10" id="KW-0472">Membrane</keyword>